<feature type="transmembrane region" description="Helical" evidence="1">
    <location>
        <begin position="7"/>
        <end position="25"/>
    </location>
</feature>
<dbReference type="Proteomes" id="UP000070346">
    <property type="component" value="Unassembled WGS sequence"/>
</dbReference>
<keyword evidence="1" id="KW-0472">Membrane</keyword>
<dbReference type="Proteomes" id="UP000094691">
    <property type="component" value="Chromosome"/>
</dbReference>
<reference evidence="2 5" key="2">
    <citation type="submission" date="2016-07" db="EMBL/GenBank/DDBJ databases">
        <title>Genome sequencing project for further understanding the molecular mechanisms of preventing non-alcoholic fatty liver disease.</title>
        <authorList>
            <person name="Wang H."/>
        </authorList>
    </citation>
    <scope>NUCLEOTIDE SEQUENCE [LARGE SCALE GENOMIC DNA]</scope>
    <source>
        <strain evidence="2 5">BS15</strain>
    </source>
</reference>
<proteinExistence type="predicted"/>
<feature type="transmembrane region" description="Helical" evidence="1">
    <location>
        <begin position="31"/>
        <end position="53"/>
    </location>
</feature>
<evidence type="ECO:0000313" key="2">
    <source>
        <dbReference type="EMBL" id="AOG26324.1"/>
    </source>
</evidence>
<evidence type="ECO:0000313" key="4">
    <source>
        <dbReference type="Proteomes" id="UP000070346"/>
    </source>
</evidence>
<dbReference type="EMBL" id="LSNG01000032">
    <property type="protein sequence ID" value="KXN75915.1"/>
    <property type="molecule type" value="Genomic_DNA"/>
</dbReference>
<reference evidence="3 4" key="1">
    <citation type="submission" date="2016-02" db="EMBL/GenBank/DDBJ databases">
        <title>Complete Genome Sequences of Lactobacillus johnsonii Strain W1.</title>
        <authorList>
            <person name="Sun Y."/>
            <person name="Wu X."/>
        </authorList>
    </citation>
    <scope>NUCLEOTIDE SEQUENCE [LARGE SCALE GENOMIC DNA]</scope>
    <source>
        <strain evidence="3 4">W1</strain>
    </source>
</reference>
<evidence type="ECO:0000313" key="3">
    <source>
        <dbReference type="EMBL" id="KXN75915.1"/>
    </source>
</evidence>
<keyword evidence="1" id="KW-1133">Transmembrane helix</keyword>
<dbReference type="AlphaFoldDB" id="A0A9X0LXL6"/>
<accession>A0A9X0LXL6</accession>
<organism evidence="3 4">
    <name type="scientific">Lactobacillus johnsonii</name>
    <dbReference type="NCBI Taxonomy" id="33959"/>
    <lineage>
        <taxon>Bacteria</taxon>
        <taxon>Bacillati</taxon>
        <taxon>Bacillota</taxon>
        <taxon>Bacilli</taxon>
        <taxon>Lactobacillales</taxon>
        <taxon>Lactobacillaceae</taxon>
        <taxon>Lactobacillus</taxon>
    </lineage>
</organism>
<evidence type="ECO:0000313" key="5">
    <source>
        <dbReference type="Proteomes" id="UP000094691"/>
    </source>
</evidence>
<name>A0A9X0LXL6_LACJH</name>
<dbReference type="EMBL" id="CP016400">
    <property type="protein sequence ID" value="AOG26324.1"/>
    <property type="molecule type" value="Genomic_DNA"/>
</dbReference>
<keyword evidence="1" id="KW-0812">Transmembrane</keyword>
<evidence type="ECO:0000256" key="1">
    <source>
        <dbReference type="SAM" id="Phobius"/>
    </source>
</evidence>
<sequence length="59" mass="7074">MNVNKLILEISYLFCCIGPIVILIIRNINDLMPVTFGILSIIFLIYMFWYIFIFHKNKF</sequence>
<protein>
    <submittedName>
        <fullName evidence="3">Uncharacterized protein</fullName>
    </submittedName>
</protein>
<gene>
    <name evidence="3" type="ORF">AYJ53_01270</name>
    <name evidence="2" type="ORF">BBP16_05540</name>
</gene>